<dbReference type="eggNOG" id="ENOG503309R">
    <property type="taxonomic scope" value="Bacteria"/>
</dbReference>
<dbReference type="Proteomes" id="UP000023541">
    <property type="component" value="Unassembled WGS sequence"/>
</dbReference>
<keyword evidence="1" id="KW-0472">Membrane</keyword>
<dbReference type="RefSeq" id="WP_034243199.1">
    <property type="nucleotide sequence ID" value="NZ_AQRA01000006.1"/>
</dbReference>
<name>A0A023BTL3_9FLAO</name>
<dbReference type="STRING" id="1317122.ATO12_19985"/>
<feature type="transmembrane region" description="Helical" evidence="1">
    <location>
        <begin position="16"/>
        <end position="37"/>
    </location>
</feature>
<feature type="transmembrane region" description="Helical" evidence="1">
    <location>
        <begin position="74"/>
        <end position="94"/>
    </location>
</feature>
<evidence type="ECO:0000313" key="2">
    <source>
        <dbReference type="EMBL" id="EZH73284.1"/>
    </source>
</evidence>
<sequence length="124" mass="14437">MNSIFITPTQYIDPDFIKMGVFIFIIVLVMLFALLIIRKILEHKLKNKIIDKGISENIVSSILQRKSDDHHINIKWFAILMSTGIGLFIVNYTLPLGIHSFAIMAISISISFLLYFWYLKRFDK</sequence>
<proteinExistence type="predicted"/>
<evidence type="ECO:0000256" key="1">
    <source>
        <dbReference type="SAM" id="Phobius"/>
    </source>
</evidence>
<keyword evidence="1" id="KW-0812">Transmembrane</keyword>
<keyword evidence="3" id="KW-1185">Reference proteome</keyword>
<accession>A0A023BTL3</accession>
<evidence type="ECO:0000313" key="3">
    <source>
        <dbReference type="Proteomes" id="UP000023541"/>
    </source>
</evidence>
<comment type="caution">
    <text evidence="2">The sequence shown here is derived from an EMBL/GenBank/DDBJ whole genome shotgun (WGS) entry which is preliminary data.</text>
</comment>
<reference evidence="2 3" key="1">
    <citation type="submission" date="2014-04" db="EMBL/GenBank/DDBJ databases">
        <title>Aquimarina sp. 22II-S11-z7 Genome Sequencing.</title>
        <authorList>
            <person name="Lai Q."/>
        </authorList>
    </citation>
    <scope>NUCLEOTIDE SEQUENCE [LARGE SCALE GENOMIC DNA]</scope>
    <source>
        <strain evidence="2 3">22II-S11-z7</strain>
    </source>
</reference>
<keyword evidence="1" id="KW-1133">Transmembrane helix</keyword>
<feature type="transmembrane region" description="Helical" evidence="1">
    <location>
        <begin position="100"/>
        <end position="119"/>
    </location>
</feature>
<organism evidence="2 3">
    <name type="scientific">Aquimarina atlantica</name>
    <dbReference type="NCBI Taxonomy" id="1317122"/>
    <lineage>
        <taxon>Bacteria</taxon>
        <taxon>Pseudomonadati</taxon>
        <taxon>Bacteroidota</taxon>
        <taxon>Flavobacteriia</taxon>
        <taxon>Flavobacteriales</taxon>
        <taxon>Flavobacteriaceae</taxon>
        <taxon>Aquimarina</taxon>
    </lineage>
</organism>
<dbReference type="AlphaFoldDB" id="A0A023BTL3"/>
<gene>
    <name evidence="2" type="ORF">ATO12_19985</name>
</gene>
<dbReference type="OrthoDB" id="674806at2"/>
<dbReference type="EMBL" id="AQRA01000006">
    <property type="protein sequence ID" value="EZH73284.1"/>
    <property type="molecule type" value="Genomic_DNA"/>
</dbReference>
<protein>
    <submittedName>
        <fullName evidence="2">Uncharacterized protein</fullName>
    </submittedName>
</protein>